<name>A0ABT3J5S1_9RHOB</name>
<dbReference type="RefSeq" id="WP_264772664.1">
    <property type="nucleotide sequence ID" value="NZ_JAPDOG010000014.1"/>
</dbReference>
<organism evidence="1 2">
    <name type="scientific">Defluviimonas salinarum</name>
    <dbReference type="NCBI Taxonomy" id="2992147"/>
    <lineage>
        <taxon>Bacteria</taxon>
        <taxon>Pseudomonadati</taxon>
        <taxon>Pseudomonadota</taxon>
        <taxon>Alphaproteobacteria</taxon>
        <taxon>Rhodobacterales</taxon>
        <taxon>Paracoccaceae</taxon>
        <taxon>Albidovulum</taxon>
    </lineage>
</organism>
<protein>
    <submittedName>
        <fullName evidence="1">Uncharacterized protein</fullName>
    </submittedName>
</protein>
<reference evidence="1 2" key="1">
    <citation type="submission" date="2022-10" db="EMBL/GenBank/DDBJ databases">
        <title>Defluviimonas sp. CAU 1641 isolated from mud.</title>
        <authorList>
            <person name="Kim W."/>
        </authorList>
    </citation>
    <scope>NUCLEOTIDE SEQUENCE [LARGE SCALE GENOMIC DNA]</scope>
    <source>
        <strain evidence="1 2">CAU 1641</strain>
    </source>
</reference>
<comment type="caution">
    <text evidence="1">The sequence shown here is derived from an EMBL/GenBank/DDBJ whole genome shotgun (WGS) entry which is preliminary data.</text>
</comment>
<sequence>MPKVADHHRWKDKDHVPSNAWPEDCYVQWGSRGAVLRREGGGYRTAFFEAFPKAGGFIRGEGETIAAAEEKAFATFRRESACAHAWSRKDYTNGGTICRTCGAFRTTMKPVVKLGHTRRPLEAWEIETAMDGGLAPSPLARFNTPGDRQNNRKIWLRFRLHGIRLSEIPAEPENTDAFEESPYGRSCRDVICRHIAEAGGPDAIFEAAGQGGMAGLFDALSRRGVEREYASWLAEQAGAEDPAP</sequence>
<accession>A0ABT3J5S1</accession>
<dbReference type="Proteomes" id="UP001207582">
    <property type="component" value="Unassembled WGS sequence"/>
</dbReference>
<dbReference type="EMBL" id="JAPDOG010000014">
    <property type="protein sequence ID" value="MCW3783029.1"/>
    <property type="molecule type" value="Genomic_DNA"/>
</dbReference>
<evidence type="ECO:0000313" key="2">
    <source>
        <dbReference type="Proteomes" id="UP001207582"/>
    </source>
</evidence>
<keyword evidence="2" id="KW-1185">Reference proteome</keyword>
<proteinExistence type="predicted"/>
<gene>
    <name evidence="1" type="ORF">OM960_15880</name>
</gene>
<evidence type="ECO:0000313" key="1">
    <source>
        <dbReference type="EMBL" id="MCW3783029.1"/>
    </source>
</evidence>